<organism evidence="3 4">
    <name type="scientific">Phytophthora megakarya</name>
    <dbReference type="NCBI Taxonomy" id="4795"/>
    <lineage>
        <taxon>Eukaryota</taxon>
        <taxon>Sar</taxon>
        <taxon>Stramenopiles</taxon>
        <taxon>Oomycota</taxon>
        <taxon>Peronosporomycetes</taxon>
        <taxon>Peronosporales</taxon>
        <taxon>Peronosporaceae</taxon>
        <taxon>Phytophthora</taxon>
    </lineage>
</organism>
<dbReference type="PANTHER" id="PTHR33939:SF1">
    <property type="entry name" value="DUF4371 DOMAIN-CONTAINING PROTEIN"/>
    <property type="match status" value="1"/>
</dbReference>
<sequence>MDGASYHKRLTNPTPSESWLKADIRQWLADRGSVLYYSQPKCIFNVFLYLEIHYEEKDVISQLLVRVQPHRPTPMYAEQVIATKHDHLVFFTPPYHPELQPIELMWELMKNHIAADPATNAKDLDKKVKDKFSKVSDENWTKYYRHVQKFEDEYATALDDCCLVSDNESEEEDQDDGANIQDENDACSEDDEVVIYSF</sequence>
<dbReference type="PANTHER" id="PTHR33939">
    <property type="entry name" value="PROTEIN CBG22215"/>
    <property type="match status" value="1"/>
</dbReference>
<feature type="compositionally biased region" description="Acidic residues" evidence="1">
    <location>
        <begin position="167"/>
        <end position="190"/>
    </location>
</feature>
<dbReference type="EMBL" id="NBNE01003431">
    <property type="protein sequence ID" value="OWZ07710.1"/>
    <property type="molecule type" value="Genomic_DNA"/>
</dbReference>
<feature type="region of interest" description="Disordered" evidence="1">
    <location>
        <begin position="165"/>
        <end position="190"/>
    </location>
</feature>
<evidence type="ECO:0000256" key="1">
    <source>
        <dbReference type="SAM" id="MobiDB-lite"/>
    </source>
</evidence>
<gene>
    <name evidence="3" type="ORF">PHMEG_00019867</name>
</gene>
<evidence type="ECO:0000313" key="3">
    <source>
        <dbReference type="EMBL" id="OWZ07710.1"/>
    </source>
</evidence>
<accession>A0A225VT57</accession>
<name>A0A225VT57_9STRA</name>
<reference evidence="4" key="1">
    <citation type="submission" date="2017-03" db="EMBL/GenBank/DDBJ databases">
        <title>Phytopthora megakarya and P. palmivora, two closely related causual agents of cacao black pod achieved similar genome size and gene model numbers by different mechanisms.</title>
        <authorList>
            <person name="Ali S."/>
            <person name="Shao J."/>
            <person name="Larry D.J."/>
            <person name="Kronmiller B."/>
            <person name="Shen D."/>
            <person name="Strem M.D."/>
            <person name="Melnick R.L."/>
            <person name="Guiltinan M.J."/>
            <person name="Tyler B.M."/>
            <person name="Meinhardt L.W."/>
            <person name="Bailey B.A."/>
        </authorList>
    </citation>
    <scope>NUCLEOTIDE SEQUENCE [LARGE SCALE GENOMIC DNA]</scope>
    <source>
        <strain evidence="4">zdho120</strain>
    </source>
</reference>
<dbReference type="Proteomes" id="UP000198211">
    <property type="component" value="Unassembled WGS sequence"/>
</dbReference>
<dbReference type="GO" id="GO:0003676">
    <property type="term" value="F:nucleic acid binding"/>
    <property type="evidence" value="ECO:0007669"/>
    <property type="project" value="InterPro"/>
</dbReference>
<dbReference type="InterPro" id="IPR038717">
    <property type="entry name" value="Tc1-like_DDE_dom"/>
</dbReference>
<dbReference type="Pfam" id="PF13358">
    <property type="entry name" value="DDE_3"/>
    <property type="match status" value="1"/>
</dbReference>
<dbReference type="InterPro" id="IPR036397">
    <property type="entry name" value="RNaseH_sf"/>
</dbReference>
<feature type="domain" description="Tc1-like transposase DDE" evidence="2">
    <location>
        <begin position="80"/>
        <end position="124"/>
    </location>
</feature>
<comment type="caution">
    <text evidence="3">The sequence shown here is derived from an EMBL/GenBank/DDBJ whole genome shotgun (WGS) entry which is preliminary data.</text>
</comment>
<proteinExistence type="predicted"/>
<dbReference type="Gene3D" id="3.30.420.10">
    <property type="entry name" value="Ribonuclease H-like superfamily/Ribonuclease H"/>
    <property type="match status" value="1"/>
</dbReference>
<evidence type="ECO:0000313" key="4">
    <source>
        <dbReference type="Proteomes" id="UP000198211"/>
    </source>
</evidence>
<dbReference type="OrthoDB" id="168086at2759"/>
<evidence type="ECO:0000259" key="2">
    <source>
        <dbReference type="Pfam" id="PF13358"/>
    </source>
</evidence>
<protein>
    <recommendedName>
        <fullName evidence="2">Tc1-like transposase DDE domain-containing protein</fullName>
    </recommendedName>
</protein>
<keyword evidence="4" id="KW-1185">Reference proteome</keyword>
<dbReference type="AlphaFoldDB" id="A0A225VT57"/>